<comment type="similarity">
    <text evidence="2 11 12">Belongs to the RPAP2 family.</text>
</comment>
<dbReference type="PANTHER" id="PTHR14732">
    <property type="entry name" value="RNA POLYMERASE II SUBUNIT B1 CTD PHOSPHATASE RPAP2-RELATED"/>
    <property type="match status" value="1"/>
</dbReference>
<evidence type="ECO:0000256" key="8">
    <source>
        <dbReference type="ARBA" id="ARBA00023242"/>
    </source>
</evidence>
<feature type="compositionally biased region" description="Polar residues" evidence="13">
    <location>
        <begin position="248"/>
        <end position="261"/>
    </location>
</feature>
<dbReference type="InterPro" id="IPR039693">
    <property type="entry name" value="Rtr1/RPAP2"/>
</dbReference>
<evidence type="ECO:0000256" key="12">
    <source>
        <dbReference type="RuleBase" id="RU367080"/>
    </source>
</evidence>
<dbReference type="Pfam" id="PF04181">
    <property type="entry name" value="RPAP2_Rtr1"/>
    <property type="match status" value="1"/>
</dbReference>
<dbReference type="GeneID" id="85314186"/>
<comment type="catalytic activity">
    <reaction evidence="10 12">
        <text>O-phospho-L-threonyl-[protein] + H2O = L-threonyl-[protein] + phosphate</text>
        <dbReference type="Rhea" id="RHEA:47004"/>
        <dbReference type="Rhea" id="RHEA-COMP:11060"/>
        <dbReference type="Rhea" id="RHEA-COMP:11605"/>
        <dbReference type="ChEBI" id="CHEBI:15377"/>
        <dbReference type="ChEBI" id="CHEBI:30013"/>
        <dbReference type="ChEBI" id="CHEBI:43474"/>
        <dbReference type="ChEBI" id="CHEBI:61977"/>
        <dbReference type="EC" id="3.1.3.16"/>
    </reaction>
</comment>
<keyword evidence="4 12" id="KW-0863">Zinc-finger</keyword>
<evidence type="ECO:0000256" key="2">
    <source>
        <dbReference type="ARBA" id="ARBA00005676"/>
    </source>
</evidence>
<feature type="region of interest" description="Disordered" evidence="13">
    <location>
        <begin position="1"/>
        <end position="32"/>
    </location>
</feature>
<dbReference type="PROSITE" id="PS51479">
    <property type="entry name" value="ZF_RTR1"/>
    <property type="match status" value="1"/>
</dbReference>
<evidence type="ECO:0000256" key="13">
    <source>
        <dbReference type="SAM" id="MobiDB-lite"/>
    </source>
</evidence>
<evidence type="ECO:0000256" key="4">
    <source>
        <dbReference type="ARBA" id="ARBA00022771"/>
    </source>
</evidence>
<dbReference type="InterPro" id="IPR038534">
    <property type="entry name" value="Rtr1/RPAP2_sf"/>
</dbReference>
<keyword evidence="3 12" id="KW-0479">Metal-binding</keyword>
<evidence type="ECO:0000313" key="16">
    <source>
        <dbReference type="Proteomes" id="UP001244011"/>
    </source>
</evidence>
<feature type="region of interest" description="Disordered" evidence="13">
    <location>
        <begin position="218"/>
        <end position="278"/>
    </location>
</feature>
<comment type="subcellular location">
    <subcellularLocation>
        <location evidence="1 12">Nucleus</location>
    </subcellularLocation>
</comment>
<evidence type="ECO:0000256" key="6">
    <source>
        <dbReference type="ARBA" id="ARBA00022833"/>
    </source>
</evidence>
<evidence type="ECO:0000259" key="14">
    <source>
        <dbReference type="PROSITE" id="PS51479"/>
    </source>
</evidence>
<feature type="compositionally biased region" description="Basic and acidic residues" evidence="13">
    <location>
        <begin position="263"/>
        <end position="278"/>
    </location>
</feature>
<dbReference type="InterPro" id="IPR007308">
    <property type="entry name" value="Rtr1/RPAP2_dom"/>
</dbReference>
<comment type="function">
    <text evidence="12">Putative RNA polymerase II subunit B1 C-terminal domain (CTD) phosphatase involved in RNA polymerase II transcription regulation.</text>
</comment>
<evidence type="ECO:0000256" key="11">
    <source>
        <dbReference type="PROSITE-ProRule" id="PRU00812"/>
    </source>
</evidence>
<dbReference type="Gene3D" id="1.25.40.820">
    <property type="match status" value="1"/>
</dbReference>
<keyword evidence="7 12" id="KW-0904">Protein phosphatase</keyword>
<keyword evidence="16" id="KW-1185">Reference proteome</keyword>
<proteinExistence type="inferred from homology"/>
<evidence type="ECO:0000313" key="15">
    <source>
        <dbReference type="EMBL" id="KAK1767992.1"/>
    </source>
</evidence>
<evidence type="ECO:0000256" key="10">
    <source>
        <dbReference type="ARBA" id="ARBA00048336"/>
    </source>
</evidence>
<protein>
    <recommendedName>
        <fullName evidence="12">RNA polymerase II subunit B1 CTD phosphatase RPAP2 homolog</fullName>
        <ecNumber evidence="12">3.1.3.16</ecNumber>
    </recommendedName>
</protein>
<evidence type="ECO:0000256" key="1">
    <source>
        <dbReference type="ARBA" id="ARBA00004123"/>
    </source>
</evidence>
<keyword evidence="5 12" id="KW-0378">Hydrolase</keyword>
<dbReference type="RefSeq" id="XP_060284205.1">
    <property type="nucleotide sequence ID" value="XM_060430999.1"/>
</dbReference>
<gene>
    <name evidence="15" type="ORF">QBC33DRAFT_577669</name>
</gene>
<dbReference type="EMBL" id="MU839006">
    <property type="protein sequence ID" value="KAK1767992.1"/>
    <property type="molecule type" value="Genomic_DNA"/>
</dbReference>
<dbReference type="GO" id="GO:0005634">
    <property type="term" value="C:nucleus"/>
    <property type="evidence" value="ECO:0007669"/>
    <property type="project" value="UniProtKB-SubCell"/>
</dbReference>
<dbReference type="GO" id="GO:0008420">
    <property type="term" value="F:RNA polymerase II CTD heptapeptide repeat phosphatase activity"/>
    <property type="evidence" value="ECO:0007669"/>
    <property type="project" value="UniProtKB-UniRule"/>
</dbReference>
<accession>A0AAJ0C3F9</accession>
<comment type="caution">
    <text evidence="15">The sequence shown here is derived from an EMBL/GenBank/DDBJ whole genome shotgun (WGS) entry which is preliminary data.</text>
</comment>
<sequence length="278" mass="31118">MVSEPKKPKGILKERRDPAPPASSSTPPKTKAEFERIALQHARIIEQRKEIQTDVFEAIDALTEFPPAHNGGAVFPASRPAPADVARFVELVRLFQPGDYDDLIEERNILGRCGYALCPNPRRALPGGGEFRFVNKNRDDFGIVRRAELERWCADQCARRALYIKVQLNETPAWERVGLPNLHIELLEEDRAESDPDAELARDLSRLKLEQDRKAAEDSAALALERGDAAKPSPRRPLKVTIREKTVTTEATPPEIQSSAPDQDGHLILEGHKTQFGQ</sequence>
<dbReference type="Proteomes" id="UP001244011">
    <property type="component" value="Unassembled WGS sequence"/>
</dbReference>
<name>A0AAJ0C3F9_9PEZI</name>
<evidence type="ECO:0000256" key="5">
    <source>
        <dbReference type="ARBA" id="ARBA00022801"/>
    </source>
</evidence>
<evidence type="ECO:0000256" key="9">
    <source>
        <dbReference type="ARBA" id="ARBA00047761"/>
    </source>
</evidence>
<comment type="catalytic activity">
    <reaction evidence="9 12">
        <text>O-phospho-L-seryl-[protein] + H2O = L-seryl-[protein] + phosphate</text>
        <dbReference type="Rhea" id="RHEA:20629"/>
        <dbReference type="Rhea" id="RHEA-COMP:9863"/>
        <dbReference type="Rhea" id="RHEA-COMP:11604"/>
        <dbReference type="ChEBI" id="CHEBI:15377"/>
        <dbReference type="ChEBI" id="CHEBI:29999"/>
        <dbReference type="ChEBI" id="CHEBI:43474"/>
        <dbReference type="ChEBI" id="CHEBI:83421"/>
        <dbReference type="EC" id="3.1.3.16"/>
    </reaction>
</comment>
<dbReference type="GO" id="GO:0005737">
    <property type="term" value="C:cytoplasm"/>
    <property type="evidence" value="ECO:0007669"/>
    <property type="project" value="TreeGrafter"/>
</dbReference>
<evidence type="ECO:0000256" key="3">
    <source>
        <dbReference type="ARBA" id="ARBA00022723"/>
    </source>
</evidence>
<keyword evidence="8 12" id="KW-0539">Nucleus</keyword>
<reference evidence="15" key="1">
    <citation type="submission" date="2023-06" db="EMBL/GenBank/DDBJ databases">
        <title>Genome-scale phylogeny and comparative genomics of the fungal order Sordariales.</title>
        <authorList>
            <consortium name="Lawrence Berkeley National Laboratory"/>
            <person name="Hensen N."/>
            <person name="Bonometti L."/>
            <person name="Westerberg I."/>
            <person name="Brannstrom I.O."/>
            <person name="Guillou S."/>
            <person name="Cros-Aarteil S."/>
            <person name="Calhoun S."/>
            <person name="Haridas S."/>
            <person name="Kuo A."/>
            <person name="Mondo S."/>
            <person name="Pangilinan J."/>
            <person name="Riley R."/>
            <person name="Labutti K."/>
            <person name="Andreopoulos B."/>
            <person name="Lipzen A."/>
            <person name="Chen C."/>
            <person name="Yanf M."/>
            <person name="Daum C."/>
            <person name="Ng V."/>
            <person name="Clum A."/>
            <person name="Steindorff A."/>
            <person name="Ohm R."/>
            <person name="Martin F."/>
            <person name="Silar P."/>
            <person name="Natvig D."/>
            <person name="Lalanne C."/>
            <person name="Gautier V."/>
            <person name="Ament-Velasquez S.L."/>
            <person name="Kruys A."/>
            <person name="Hutchinson M.I."/>
            <person name="Powell A.J."/>
            <person name="Barry K."/>
            <person name="Miller A.N."/>
            <person name="Grigoriev I.V."/>
            <person name="Debuchy R."/>
            <person name="Gladieux P."/>
            <person name="Thoren M.H."/>
            <person name="Johannesson H."/>
        </authorList>
    </citation>
    <scope>NUCLEOTIDE SEQUENCE</scope>
    <source>
        <strain evidence="15">8032-3</strain>
    </source>
</reference>
<dbReference type="EC" id="3.1.3.16" evidence="12"/>
<organism evidence="15 16">
    <name type="scientific">Phialemonium atrogriseum</name>
    <dbReference type="NCBI Taxonomy" id="1093897"/>
    <lineage>
        <taxon>Eukaryota</taxon>
        <taxon>Fungi</taxon>
        <taxon>Dikarya</taxon>
        <taxon>Ascomycota</taxon>
        <taxon>Pezizomycotina</taxon>
        <taxon>Sordariomycetes</taxon>
        <taxon>Sordariomycetidae</taxon>
        <taxon>Cephalothecales</taxon>
        <taxon>Cephalothecaceae</taxon>
        <taxon>Phialemonium</taxon>
    </lineage>
</organism>
<feature type="domain" description="RTR1-type" evidence="14">
    <location>
        <begin position="90"/>
        <end position="177"/>
    </location>
</feature>
<feature type="compositionally biased region" description="Basic and acidic residues" evidence="13">
    <location>
        <begin position="1"/>
        <end position="18"/>
    </location>
</feature>
<dbReference type="GO" id="GO:0008270">
    <property type="term" value="F:zinc ion binding"/>
    <property type="evidence" value="ECO:0007669"/>
    <property type="project" value="UniProtKB-KW"/>
</dbReference>
<dbReference type="AlphaFoldDB" id="A0AAJ0C3F9"/>
<keyword evidence="6 12" id="KW-0862">Zinc</keyword>
<dbReference type="GO" id="GO:0043175">
    <property type="term" value="F:RNA polymerase core enzyme binding"/>
    <property type="evidence" value="ECO:0007669"/>
    <property type="project" value="UniProtKB-UniRule"/>
</dbReference>
<evidence type="ECO:0000256" key="7">
    <source>
        <dbReference type="ARBA" id="ARBA00022912"/>
    </source>
</evidence>
<dbReference type="PANTHER" id="PTHR14732:SF0">
    <property type="entry name" value="RNA POLYMERASE II SUBUNIT B1 CTD PHOSPHATASE RPAP2-RELATED"/>
    <property type="match status" value="1"/>
</dbReference>